<feature type="transmembrane region" description="Helical" evidence="1">
    <location>
        <begin position="7"/>
        <end position="28"/>
    </location>
</feature>
<feature type="transmembrane region" description="Helical" evidence="1">
    <location>
        <begin position="34"/>
        <end position="58"/>
    </location>
</feature>
<keyword evidence="1" id="KW-0472">Membrane</keyword>
<dbReference type="Proteomes" id="UP001260188">
    <property type="component" value="Unassembled WGS sequence"/>
</dbReference>
<organism evidence="2 3">
    <name type="scientific">Microbacterium paludicola</name>
    <dbReference type="NCBI Taxonomy" id="300019"/>
    <lineage>
        <taxon>Bacteria</taxon>
        <taxon>Bacillati</taxon>
        <taxon>Actinomycetota</taxon>
        <taxon>Actinomycetes</taxon>
        <taxon>Micrococcales</taxon>
        <taxon>Microbacteriaceae</taxon>
        <taxon>Microbacterium</taxon>
    </lineage>
</organism>
<protein>
    <recommendedName>
        <fullName evidence="4">MFS transporter permease</fullName>
    </recommendedName>
</protein>
<evidence type="ECO:0000256" key="1">
    <source>
        <dbReference type="SAM" id="Phobius"/>
    </source>
</evidence>
<evidence type="ECO:0008006" key="4">
    <source>
        <dbReference type="Google" id="ProtNLM"/>
    </source>
</evidence>
<feature type="transmembrane region" description="Helical" evidence="1">
    <location>
        <begin position="70"/>
        <end position="91"/>
    </location>
</feature>
<keyword evidence="3" id="KW-1185">Reference proteome</keyword>
<evidence type="ECO:0000313" key="2">
    <source>
        <dbReference type="EMBL" id="MDR6166279.1"/>
    </source>
</evidence>
<reference evidence="2 3" key="1">
    <citation type="submission" date="2023-08" db="EMBL/GenBank/DDBJ databases">
        <title>Functional and genomic diversity of the sorghum phyllosphere microbiome.</title>
        <authorList>
            <person name="Shade A."/>
        </authorList>
    </citation>
    <scope>NUCLEOTIDE SEQUENCE [LARGE SCALE GENOMIC DNA]</scope>
    <source>
        <strain evidence="2 3">SORGH_AS_0919</strain>
    </source>
</reference>
<dbReference type="EMBL" id="JAVIZA010000001">
    <property type="protein sequence ID" value="MDR6166279.1"/>
    <property type="molecule type" value="Genomic_DNA"/>
</dbReference>
<accession>A0ABU1I009</accession>
<comment type="caution">
    <text evidence="2">The sequence shown here is derived from an EMBL/GenBank/DDBJ whole genome shotgun (WGS) entry which is preliminary data.</text>
</comment>
<name>A0ABU1I009_9MICO</name>
<keyword evidence="1" id="KW-1133">Transmembrane helix</keyword>
<sequence length="164" mass="18785">MWLRRALFHWLLPAALMLPLWLVVGWAISGASGWVFLWVLFIAVPAVLVGQLVTTLLVRARGTVRHSRMLSWWDVLVFTLWHALIIAIGFYPEGAFWPLLLAAVAAFLGVFWVSLWQLFREARPVSLFSVATDPAYLREAMRPTTERRADEKVVIIEEVRRSDS</sequence>
<keyword evidence="1" id="KW-0812">Transmembrane</keyword>
<evidence type="ECO:0000313" key="3">
    <source>
        <dbReference type="Proteomes" id="UP001260188"/>
    </source>
</evidence>
<dbReference type="RefSeq" id="WP_309664595.1">
    <property type="nucleotide sequence ID" value="NZ_JAVIZA010000001.1"/>
</dbReference>
<proteinExistence type="predicted"/>
<gene>
    <name evidence="2" type="ORF">QE367_000483</name>
</gene>
<feature type="transmembrane region" description="Helical" evidence="1">
    <location>
        <begin position="97"/>
        <end position="119"/>
    </location>
</feature>